<accession>A0AAN0NK57</accession>
<dbReference type="EMBL" id="CP151767">
    <property type="protein sequence ID" value="WZU69197.2"/>
    <property type="molecule type" value="Genomic_DNA"/>
</dbReference>
<dbReference type="RefSeq" id="WP_373635642.1">
    <property type="nucleotide sequence ID" value="NZ_CP151767.2"/>
</dbReference>
<name>A0AAN0NK57_9RHOB</name>
<reference evidence="1" key="1">
    <citation type="submission" date="2024-08" db="EMBL/GenBank/DDBJ databases">
        <title>Phylogenomic analyses of a clade within the roseobacter group suggest taxonomic reassignments of species of the genera Aestuariivita, Citreicella, Loktanella, Nautella, Pelagibaca, Ruegeria, Thalassobius, Thiobacimonas and Tropicibacter, and the proposal o.</title>
        <authorList>
            <person name="Jeon C.O."/>
        </authorList>
    </citation>
    <scope>NUCLEOTIDE SEQUENCE</scope>
    <source>
        <strain evidence="1">SS1-5</strain>
    </source>
</reference>
<evidence type="ECO:0000313" key="1">
    <source>
        <dbReference type="EMBL" id="WZU69197.2"/>
    </source>
</evidence>
<protein>
    <submittedName>
        <fullName evidence="1">Uncharacterized protein</fullName>
    </submittedName>
</protein>
<organism evidence="1 2">
    <name type="scientific">Yoonia rhodophyticola</name>
    <dbReference type="NCBI Taxonomy" id="3137370"/>
    <lineage>
        <taxon>Bacteria</taxon>
        <taxon>Pseudomonadati</taxon>
        <taxon>Pseudomonadota</taxon>
        <taxon>Alphaproteobacteria</taxon>
        <taxon>Rhodobacterales</taxon>
        <taxon>Paracoccaceae</taxon>
        <taxon>Yoonia</taxon>
    </lineage>
</organism>
<evidence type="ECO:0000313" key="2">
    <source>
        <dbReference type="Proteomes" id="UP001470809"/>
    </source>
</evidence>
<sequence length="430" mass="47805">MADMLRTDALTQNDFRMVAVTARAAIRCLPGTFEVSGAMSSGWLSDFRLAHARLLLCGLTYLVFQDDNCADALCRATEPDIVIDDASHALPLGRWHSEVLFSFSHSILQENDLTSIQLILDLSEKWQLTPDLIQDDINSDVLKPLRGRDLLDTAFAARLYQTIDHGQPAKPFHESQPRKHDLTEPHFEFWLRWYEAFVVGEPVDWDLQRSIAMLPDEDWEKGPEWIAGKIAEIEAKHQRNIQAPIPMEEVTQHVTKLLERPLVLETSAIGLQQLTQMAVDAYRREISNALPDCIEPLETIPTIAREIAFIAARDLPLSDREALLGEQIQLMAGVIAELNARLKRVPPSENGPTGRKIFADAFYQKSGERVAELVTSKVLWGGIASGVGFVLGGSGDALIETLSQCYNSVIAPETPADSGSAIVWHTPPKT</sequence>
<gene>
    <name evidence="1" type="ORF">AABB31_10320</name>
</gene>
<proteinExistence type="predicted"/>
<dbReference type="KEGG" id="yrh:AABB31_10320"/>
<dbReference type="AlphaFoldDB" id="A0AAN0NK57"/>
<dbReference type="Proteomes" id="UP001470809">
    <property type="component" value="Chromosome"/>
</dbReference>
<keyword evidence="2" id="KW-1185">Reference proteome</keyword>